<feature type="signal peptide" evidence="1">
    <location>
        <begin position="1"/>
        <end position="19"/>
    </location>
</feature>
<reference evidence="3 4" key="1">
    <citation type="submission" date="2016-03" db="EMBL/GenBank/DDBJ databases">
        <title>Complete genome sequence of Pedobacter cryoconitis PAMC 27485.</title>
        <authorList>
            <person name="Lee J."/>
            <person name="Kim O.-S."/>
        </authorList>
    </citation>
    <scope>NUCLEOTIDE SEQUENCE [LARGE SCALE GENOMIC DNA]</scope>
    <source>
        <strain evidence="3 4">PAMC 27485</strain>
    </source>
</reference>
<proteinExistence type="predicted"/>
<dbReference type="GO" id="GO:0016491">
    <property type="term" value="F:oxidoreductase activity"/>
    <property type="evidence" value="ECO:0007669"/>
    <property type="project" value="InterPro"/>
</dbReference>
<feature type="domain" description="Thioredoxin" evidence="2">
    <location>
        <begin position="20"/>
        <end position="159"/>
    </location>
</feature>
<dbReference type="GO" id="GO:0016209">
    <property type="term" value="F:antioxidant activity"/>
    <property type="evidence" value="ECO:0007669"/>
    <property type="project" value="InterPro"/>
</dbReference>
<dbReference type="CDD" id="cd01659">
    <property type="entry name" value="TRX_superfamily"/>
    <property type="match status" value="1"/>
</dbReference>
<dbReference type="RefSeq" id="WP_068402611.1">
    <property type="nucleotide sequence ID" value="NZ_CP014504.1"/>
</dbReference>
<evidence type="ECO:0000313" key="4">
    <source>
        <dbReference type="Proteomes" id="UP000071561"/>
    </source>
</evidence>
<dbReference type="OrthoDB" id="662072at2"/>
<dbReference type="SUPFAM" id="SSF52833">
    <property type="entry name" value="Thioredoxin-like"/>
    <property type="match status" value="1"/>
</dbReference>
<dbReference type="Pfam" id="PF00578">
    <property type="entry name" value="AhpC-TSA"/>
    <property type="match status" value="1"/>
</dbReference>
<sequence length="159" mass="18113" precursor="true">MKPYLLGFLMAFLSLTASAQMPATDIPNFQFYKADGKTFTKAQIIPAHKSLFVFFDATCVHCQKTMIELSKKYQDLKKLNIYLVSLDQHITMNDFMGKYGKNLVGKKNVLLLEDRDHVFIPLFQPTKYPSLFLYSPKNALTFKTSGDTELPKLFAAIAK</sequence>
<protein>
    <recommendedName>
        <fullName evidence="2">Thioredoxin domain-containing protein</fullName>
    </recommendedName>
</protein>
<dbReference type="InterPro" id="IPR036249">
    <property type="entry name" value="Thioredoxin-like_sf"/>
</dbReference>
<dbReference type="Gene3D" id="3.40.30.10">
    <property type="entry name" value="Glutaredoxin"/>
    <property type="match status" value="1"/>
</dbReference>
<dbReference type="PROSITE" id="PS51352">
    <property type="entry name" value="THIOREDOXIN_2"/>
    <property type="match status" value="1"/>
</dbReference>
<dbReference type="InterPro" id="IPR000866">
    <property type="entry name" value="AhpC/TSA"/>
</dbReference>
<dbReference type="AlphaFoldDB" id="A0A127VF75"/>
<feature type="chain" id="PRO_5007280531" description="Thioredoxin domain-containing protein" evidence="1">
    <location>
        <begin position="20"/>
        <end position="159"/>
    </location>
</feature>
<dbReference type="Proteomes" id="UP000071561">
    <property type="component" value="Chromosome"/>
</dbReference>
<accession>A0A127VF75</accession>
<dbReference type="PATRIC" id="fig|188932.3.peg.3242"/>
<keyword evidence="1" id="KW-0732">Signal</keyword>
<name>A0A127VF75_9SPHI</name>
<dbReference type="KEGG" id="pcm:AY601_3112"/>
<organism evidence="3 4">
    <name type="scientific">Pedobacter cryoconitis</name>
    <dbReference type="NCBI Taxonomy" id="188932"/>
    <lineage>
        <taxon>Bacteria</taxon>
        <taxon>Pseudomonadati</taxon>
        <taxon>Bacteroidota</taxon>
        <taxon>Sphingobacteriia</taxon>
        <taxon>Sphingobacteriales</taxon>
        <taxon>Sphingobacteriaceae</taxon>
        <taxon>Pedobacter</taxon>
    </lineage>
</organism>
<evidence type="ECO:0000259" key="2">
    <source>
        <dbReference type="PROSITE" id="PS51352"/>
    </source>
</evidence>
<keyword evidence="4" id="KW-1185">Reference proteome</keyword>
<gene>
    <name evidence="3" type="ORF">AY601_3112</name>
</gene>
<dbReference type="EMBL" id="CP014504">
    <property type="protein sequence ID" value="AMP99983.1"/>
    <property type="molecule type" value="Genomic_DNA"/>
</dbReference>
<evidence type="ECO:0000313" key="3">
    <source>
        <dbReference type="EMBL" id="AMP99983.1"/>
    </source>
</evidence>
<dbReference type="InterPro" id="IPR013766">
    <property type="entry name" value="Thioredoxin_domain"/>
</dbReference>
<evidence type="ECO:0000256" key="1">
    <source>
        <dbReference type="SAM" id="SignalP"/>
    </source>
</evidence>